<sequence length="116" mass="13621">MRVIKFYRTESGNCPVEDFLNDLPDKQSKKIAWTLRVVRDLEQVPTQYLKKLKSTDDIWEVRATLGNNTFRLLGFIDGPELIVLTSGFAKKSNKVPKQEIEIAEERKRDYYRRKGQ</sequence>
<name>A0A316TQH1_9BACT</name>
<protein>
    <recommendedName>
        <fullName evidence="3">Phage-related protein</fullName>
    </recommendedName>
</protein>
<accession>A0A316TQH1</accession>
<dbReference type="EMBL" id="QGGB01000008">
    <property type="protein sequence ID" value="PWN06048.1"/>
    <property type="molecule type" value="Genomic_DNA"/>
</dbReference>
<comment type="caution">
    <text evidence="1">The sequence shown here is derived from an EMBL/GenBank/DDBJ whole genome shotgun (WGS) entry which is preliminary data.</text>
</comment>
<dbReference type="OrthoDB" id="573082at2"/>
<evidence type="ECO:0000313" key="2">
    <source>
        <dbReference type="Proteomes" id="UP000245533"/>
    </source>
</evidence>
<dbReference type="Proteomes" id="UP000245533">
    <property type="component" value="Unassembled WGS sequence"/>
</dbReference>
<organism evidence="1 2">
    <name type="scientific">Rhodohalobacter mucosus</name>
    <dbReference type="NCBI Taxonomy" id="2079485"/>
    <lineage>
        <taxon>Bacteria</taxon>
        <taxon>Pseudomonadati</taxon>
        <taxon>Balneolota</taxon>
        <taxon>Balneolia</taxon>
        <taxon>Balneolales</taxon>
        <taxon>Balneolaceae</taxon>
        <taxon>Rhodohalobacter</taxon>
    </lineage>
</organism>
<reference evidence="1 2" key="1">
    <citation type="submission" date="2018-05" db="EMBL/GenBank/DDBJ databases">
        <title>Rhodohalobacter halophilus gen. nov., sp. nov., a moderately halophilic member of the family Balneolaceae.</title>
        <authorList>
            <person name="Liu Z.-W."/>
        </authorList>
    </citation>
    <scope>NUCLEOTIDE SEQUENCE [LARGE SCALE GENOMIC DNA]</scope>
    <source>
        <strain evidence="1 2">8A47</strain>
    </source>
</reference>
<evidence type="ECO:0008006" key="3">
    <source>
        <dbReference type="Google" id="ProtNLM"/>
    </source>
</evidence>
<evidence type="ECO:0000313" key="1">
    <source>
        <dbReference type="EMBL" id="PWN06048.1"/>
    </source>
</evidence>
<dbReference type="AlphaFoldDB" id="A0A316TQH1"/>
<proteinExistence type="predicted"/>
<keyword evidence="2" id="KW-1185">Reference proteome</keyword>
<dbReference type="InterPro" id="IPR009241">
    <property type="entry name" value="HigB-like"/>
</dbReference>
<dbReference type="Pfam" id="PF05973">
    <property type="entry name" value="Gp49"/>
    <property type="match status" value="1"/>
</dbReference>
<gene>
    <name evidence="1" type="ORF">DDZ15_12780</name>
</gene>